<dbReference type="RefSeq" id="WP_379713155.1">
    <property type="nucleotide sequence ID" value="NZ_JBHTBS010000006.1"/>
</dbReference>
<dbReference type="Pfam" id="PF02089">
    <property type="entry name" value="Palm_thioest"/>
    <property type="match status" value="1"/>
</dbReference>
<gene>
    <name evidence="1" type="ORF">ACFQY0_13270</name>
</gene>
<comment type="caution">
    <text evidence="1">The sequence shown here is derived from an EMBL/GenBank/DDBJ whole genome shotgun (WGS) entry which is preliminary data.</text>
</comment>
<sequence>MRFLKTIAIWIFPALLHSSPAPPTAGQGEHVVLLHGLCRTTRSMAKMECSLTEAGYTVHNLSYPTRKKSVVRLAEEHLAPELAQPDLKGATKIHFVTHSLGGIVLRQYLSDHTLHNLGRIVLLGPPSQGSQVVDKIGHWKIFKALNGPAGTQLGSNDDSLPNQLGPLGHDHAVIAGSCSINWINSCMIPGPDDGKVAVSHTRLPDTTTHLVLPVTHPYLMKNKRVIRNVVHYLNKGNFDDGNLETSKP</sequence>
<dbReference type="Gene3D" id="3.40.50.1820">
    <property type="entry name" value="alpha/beta hydrolase"/>
    <property type="match status" value="1"/>
</dbReference>
<name>A0ABW2LA03_9BACT</name>
<dbReference type="PANTHER" id="PTHR37946">
    <property type="entry name" value="SLL1969 PROTEIN"/>
    <property type="match status" value="1"/>
</dbReference>
<evidence type="ECO:0000313" key="2">
    <source>
        <dbReference type="Proteomes" id="UP001596472"/>
    </source>
</evidence>
<organism evidence="1 2">
    <name type="scientific">Haloferula chungangensis</name>
    <dbReference type="NCBI Taxonomy" id="1048331"/>
    <lineage>
        <taxon>Bacteria</taxon>
        <taxon>Pseudomonadati</taxon>
        <taxon>Verrucomicrobiota</taxon>
        <taxon>Verrucomicrobiia</taxon>
        <taxon>Verrucomicrobiales</taxon>
        <taxon>Verrucomicrobiaceae</taxon>
        <taxon>Haloferula</taxon>
    </lineage>
</organism>
<accession>A0ABW2LA03</accession>
<dbReference type="PANTHER" id="PTHR37946:SF1">
    <property type="entry name" value="SLL1969 PROTEIN"/>
    <property type="match status" value="1"/>
</dbReference>
<dbReference type="SUPFAM" id="SSF53474">
    <property type="entry name" value="alpha/beta-Hydrolases"/>
    <property type="match status" value="1"/>
</dbReference>
<keyword evidence="2" id="KW-1185">Reference proteome</keyword>
<dbReference type="InterPro" id="IPR029058">
    <property type="entry name" value="AB_hydrolase_fold"/>
</dbReference>
<proteinExistence type="predicted"/>
<protein>
    <submittedName>
        <fullName evidence="1">Esterase/lipase family protein</fullName>
    </submittedName>
</protein>
<dbReference type="EMBL" id="JBHTBS010000006">
    <property type="protein sequence ID" value="MFC7338158.1"/>
    <property type="molecule type" value="Genomic_DNA"/>
</dbReference>
<evidence type="ECO:0000313" key="1">
    <source>
        <dbReference type="EMBL" id="MFC7338158.1"/>
    </source>
</evidence>
<dbReference type="Proteomes" id="UP001596472">
    <property type="component" value="Unassembled WGS sequence"/>
</dbReference>
<reference evidence="2" key="1">
    <citation type="journal article" date="2019" name="Int. J. Syst. Evol. Microbiol.">
        <title>The Global Catalogue of Microorganisms (GCM) 10K type strain sequencing project: providing services to taxonomists for standard genome sequencing and annotation.</title>
        <authorList>
            <consortium name="The Broad Institute Genomics Platform"/>
            <consortium name="The Broad Institute Genome Sequencing Center for Infectious Disease"/>
            <person name="Wu L."/>
            <person name="Ma J."/>
        </authorList>
    </citation>
    <scope>NUCLEOTIDE SEQUENCE [LARGE SCALE GENOMIC DNA]</scope>
    <source>
        <strain evidence="2">CGMCC 4.1467</strain>
    </source>
</reference>